<evidence type="ECO:0000313" key="4">
    <source>
        <dbReference type="Proteomes" id="UP000653674"/>
    </source>
</evidence>
<sequence>MRKIVALAAFVGLLPVEALATVQTAAQQGYASVSGSGSERHDDDKAKCGKVLDGADKGYEVIFDGTRKCFERWRYAGGSSITLERDGTLKSGPGAPNLGALWYATRPYGDFSLKLQFRDDSPVAGKRANSGVHVRFPAPRPPVPGCPMTFNGNPQQTNPAGWIAVNCGHEIQINDSPDGGGNDPRKTGSIYGFADLNGTQSQPTPAGVWNDLEIRVVGQHYTVIRNGVVVNEYENVPGVPFPGRPKDPDSSSRGLVGYVGLQSHGGAVDVVSFRNIRILDLSNQD</sequence>
<dbReference type="AlphaFoldDB" id="A0A8J3PLN0"/>
<organism evidence="3 4">
    <name type="scientific">Planosporangium flavigriseum</name>
    <dbReference type="NCBI Taxonomy" id="373681"/>
    <lineage>
        <taxon>Bacteria</taxon>
        <taxon>Bacillati</taxon>
        <taxon>Actinomycetota</taxon>
        <taxon>Actinomycetes</taxon>
        <taxon>Micromonosporales</taxon>
        <taxon>Micromonosporaceae</taxon>
        <taxon>Planosporangium</taxon>
    </lineage>
</organism>
<reference evidence="3" key="1">
    <citation type="submission" date="2021-01" db="EMBL/GenBank/DDBJ databases">
        <title>Whole genome shotgun sequence of Planosporangium flavigriseum NBRC 105377.</title>
        <authorList>
            <person name="Komaki H."/>
            <person name="Tamura T."/>
        </authorList>
    </citation>
    <scope>NUCLEOTIDE SEQUENCE</scope>
    <source>
        <strain evidence="3">NBRC 105377</strain>
    </source>
</reference>
<keyword evidence="1" id="KW-0732">Signal</keyword>
<dbReference type="Proteomes" id="UP000653674">
    <property type="component" value="Unassembled WGS sequence"/>
</dbReference>
<dbReference type="RefSeq" id="WP_168078693.1">
    <property type="nucleotide sequence ID" value="NZ_BAAAQJ010000012.1"/>
</dbReference>
<dbReference type="Pfam" id="PF06439">
    <property type="entry name" value="3keto-disac_hyd"/>
    <property type="match status" value="1"/>
</dbReference>
<dbReference type="EMBL" id="BONU01000009">
    <property type="protein sequence ID" value="GIG73429.1"/>
    <property type="molecule type" value="Genomic_DNA"/>
</dbReference>
<protein>
    <recommendedName>
        <fullName evidence="2">3-keto-alpha-glucoside-1,2-lyase/3-keto-2-hydroxy-glucal hydratase domain-containing protein</fullName>
    </recommendedName>
</protein>
<proteinExistence type="predicted"/>
<feature type="signal peptide" evidence="1">
    <location>
        <begin position="1"/>
        <end position="20"/>
    </location>
</feature>
<dbReference type="InterPro" id="IPR010496">
    <property type="entry name" value="AL/BT2_dom"/>
</dbReference>
<feature type="domain" description="3-keto-alpha-glucoside-1,2-lyase/3-keto-2-hydroxy-glucal hydratase" evidence="2">
    <location>
        <begin position="58"/>
        <end position="278"/>
    </location>
</feature>
<accession>A0A8J3PLN0</accession>
<dbReference type="Gene3D" id="2.60.120.560">
    <property type="entry name" value="Exo-inulinase, domain 1"/>
    <property type="match status" value="1"/>
</dbReference>
<name>A0A8J3PLN0_9ACTN</name>
<feature type="chain" id="PRO_5035223184" description="3-keto-alpha-glucoside-1,2-lyase/3-keto-2-hydroxy-glucal hydratase domain-containing protein" evidence="1">
    <location>
        <begin position="21"/>
        <end position="285"/>
    </location>
</feature>
<evidence type="ECO:0000313" key="3">
    <source>
        <dbReference type="EMBL" id="GIG73429.1"/>
    </source>
</evidence>
<dbReference type="GO" id="GO:0016787">
    <property type="term" value="F:hydrolase activity"/>
    <property type="evidence" value="ECO:0007669"/>
    <property type="project" value="InterPro"/>
</dbReference>
<evidence type="ECO:0000256" key="1">
    <source>
        <dbReference type="SAM" id="SignalP"/>
    </source>
</evidence>
<gene>
    <name evidence="3" type="ORF">Pfl04_18330</name>
</gene>
<evidence type="ECO:0000259" key="2">
    <source>
        <dbReference type="Pfam" id="PF06439"/>
    </source>
</evidence>
<comment type="caution">
    <text evidence="3">The sequence shown here is derived from an EMBL/GenBank/DDBJ whole genome shotgun (WGS) entry which is preliminary data.</text>
</comment>
<keyword evidence="4" id="KW-1185">Reference proteome</keyword>